<dbReference type="GO" id="GO:0015031">
    <property type="term" value="P:protein transport"/>
    <property type="evidence" value="ECO:0007669"/>
    <property type="project" value="UniProtKB-KW"/>
</dbReference>
<dbReference type="Pfam" id="PF11356">
    <property type="entry name" value="T2SSC"/>
    <property type="match status" value="1"/>
</dbReference>
<evidence type="ECO:0000256" key="3">
    <source>
        <dbReference type="ARBA" id="ARBA00022475"/>
    </source>
</evidence>
<feature type="domain" description="Type II secretion system protein GspC N-terminal" evidence="11">
    <location>
        <begin position="52"/>
        <end position="188"/>
    </location>
</feature>
<dbReference type="SUPFAM" id="SSF50156">
    <property type="entry name" value="PDZ domain-like"/>
    <property type="match status" value="1"/>
</dbReference>
<accession>A0A2U2BSY0</accession>
<dbReference type="GO" id="GO:0005886">
    <property type="term" value="C:plasma membrane"/>
    <property type="evidence" value="ECO:0007669"/>
    <property type="project" value="UniProtKB-SubCell"/>
</dbReference>
<dbReference type="Pfam" id="PF13180">
    <property type="entry name" value="PDZ_2"/>
    <property type="match status" value="1"/>
</dbReference>
<keyword evidence="2" id="KW-0813">Transport</keyword>
<evidence type="ECO:0000256" key="4">
    <source>
        <dbReference type="ARBA" id="ARBA00022519"/>
    </source>
</evidence>
<keyword evidence="4" id="KW-0997">Cell inner membrane</keyword>
<keyword evidence="14" id="KW-1185">Reference proteome</keyword>
<evidence type="ECO:0000313" key="14">
    <source>
        <dbReference type="Proteomes" id="UP000245168"/>
    </source>
</evidence>
<evidence type="ECO:0000256" key="8">
    <source>
        <dbReference type="ARBA" id="ARBA00023136"/>
    </source>
</evidence>
<proteinExistence type="predicted"/>
<feature type="domain" description="PDZ" evidence="12">
    <location>
        <begin position="252"/>
        <end position="312"/>
    </location>
</feature>
<evidence type="ECO:0000259" key="11">
    <source>
        <dbReference type="Pfam" id="PF11356"/>
    </source>
</evidence>
<comment type="caution">
    <text evidence="13">The sequence shown here is derived from an EMBL/GenBank/DDBJ whole genome shotgun (WGS) entry which is preliminary data.</text>
</comment>
<keyword evidence="6" id="KW-0653">Protein transport</keyword>
<protein>
    <recommendedName>
        <fullName evidence="15">PDZ domain-containing protein</fullName>
    </recommendedName>
</protein>
<dbReference type="InterPro" id="IPR036034">
    <property type="entry name" value="PDZ_sf"/>
</dbReference>
<dbReference type="RefSeq" id="WP_109253343.1">
    <property type="nucleotide sequence ID" value="NZ_QEXV01000004.1"/>
</dbReference>
<dbReference type="Gene3D" id="2.30.42.10">
    <property type="match status" value="1"/>
</dbReference>
<dbReference type="AlphaFoldDB" id="A0A2U2BSY0"/>
<gene>
    <name evidence="13" type="ORF">DDZ18_10495</name>
</gene>
<reference evidence="14" key="1">
    <citation type="submission" date="2018-05" db="EMBL/GenBank/DDBJ databases">
        <authorList>
            <person name="Liu B.-T."/>
        </authorList>
    </citation>
    <scope>NUCLEOTIDE SEQUENCE [LARGE SCALE GENOMIC DNA]</scope>
    <source>
        <strain evidence="14">WD6-1</strain>
    </source>
</reference>
<evidence type="ECO:0000259" key="12">
    <source>
        <dbReference type="Pfam" id="PF13180"/>
    </source>
</evidence>
<sequence>MRPERLEAKLKALRRDEQATARIAADTGRTQNRRGAPRRFTALARGAVELALVAVIAMLLARAVWFGIYGGEIDRLSADMVAPSARLATDEAPTDLTILAEGRLFASAAFEAEVDPVESAPETQLDLTLRGVRRGPTPQSGAAVVQTPQEGQRTVAIGGEIAPNVTLEAVYADRVIINRRGNRESLFLREQSARSTSFLQPGAEPPAAEAESRAPGPRAAGGLSEEDWVRGLRLAPVEETADARGYRILAESDPALLDATGLRTGDIITSVNGRALAGSVNTLEVLEELAEASEARFTVLRDGESQTIEVRLR</sequence>
<evidence type="ECO:0000256" key="5">
    <source>
        <dbReference type="ARBA" id="ARBA00022692"/>
    </source>
</evidence>
<evidence type="ECO:0000256" key="9">
    <source>
        <dbReference type="SAM" id="MobiDB-lite"/>
    </source>
</evidence>
<feature type="region of interest" description="Disordered" evidence="9">
    <location>
        <begin position="194"/>
        <end position="223"/>
    </location>
</feature>
<feature type="transmembrane region" description="Helical" evidence="10">
    <location>
        <begin position="42"/>
        <end position="65"/>
    </location>
</feature>
<keyword evidence="7 10" id="KW-1133">Transmembrane helix</keyword>
<dbReference type="InterPro" id="IPR001478">
    <property type="entry name" value="PDZ"/>
</dbReference>
<dbReference type="EMBL" id="QEXV01000004">
    <property type="protein sequence ID" value="PWE17119.1"/>
    <property type="molecule type" value="Genomic_DNA"/>
</dbReference>
<keyword evidence="5 10" id="KW-0812">Transmembrane</keyword>
<comment type="subcellular location">
    <subcellularLocation>
        <location evidence="1">Cell inner membrane</location>
    </subcellularLocation>
</comment>
<name>A0A2U2BSY0_9PROT</name>
<dbReference type="InterPro" id="IPR024961">
    <property type="entry name" value="T2SS_GspC_N"/>
</dbReference>
<feature type="compositionally biased region" description="Low complexity" evidence="9">
    <location>
        <begin position="201"/>
        <end position="222"/>
    </location>
</feature>
<organism evidence="13 14">
    <name type="scientific">Marinicauda salina</name>
    <dbReference type="NCBI Taxonomy" id="2135793"/>
    <lineage>
        <taxon>Bacteria</taxon>
        <taxon>Pseudomonadati</taxon>
        <taxon>Pseudomonadota</taxon>
        <taxon>Alphaproteobacteria</taxon>
        <taxon>Maricaulales</taxon>
        <taxon>Maricaulaceae</taxon>
        <taxon>Marinicauda</taxon>
    </lineage>
</organism>
<dbReference type="Gene3D" id="2.30.30.830">
    <property type="match status" value="1"/>
</dbReference>
<dbReference type="Proteomes" id="UP000245168">
    <property type="component" value="Unassembled WGS sequence"/>
</dbReference>
<evidence type="ECO:0000256" key="1">
    <source>
        <dbReference type="ARBA" id="ARBA00004533"/>
    </source>
</evidence>
<keyword evidence="8 10" id="KW-0472">Membrane</keyword>
<evidence type="ECO:0000256" key="6">
    <source>
        <dbReference type="ARBA" id="ARBA00022927"/>
    </source>
</evidence>
<keyword evidence="3" id="KW-1003">Cell membrane</keyword>
<evidence type="ECO:0008006" key="15">
    <source>
        <dbReference type="Google" id="ProtNLM"/>
    </source>
</evidence>
<evidence type="ECO:0000256" key="10">
    <source>
        <dbReference type="SAM" id="Phobius"/>
    </source>
</evidence>
<evidence type="ECO:0000256" key="2">
    <source>
        <dbReference type="ARBA" id="ARBA00022448"/>
    </source>
</evidence>
<evidence type="ECO:0000256" key="7">
    <source>
        <dbReference type="ARBA" id="ARBA00022989"/>
    </source>
</evidence>
<dbReference type="OrthoDB" id="7631416at2"/>
<evidence type="ECO:0000313" key="13">
    <source>
        <dbReference type="EMBL" id="PWE17119.1"/>
    </source>
</evidence>